<evidence type="ECO:0000313" key="2">
    <source>
        <dbReference type="EMBL" id="AHE53728.1"/>
    </source>
</evidence>
<dbReference type="AlphaFoldDB" id="W0ABN0"/>
<dbReference type="HOGENOM" id="CLU_089980_0_0_5"/>
<sequence>MATDLTTEPTRICEDILRADKAGNIEKAILPSENRIIDRLLGRRLELVEAYAEIHEKLHARPYGIETMLGIVTNVAAFWNPERVADARDARNRLEEVNREIAELAADLAGLLEERSEIGNTSGFASDTHYHIVDVIGAASRENGFYRFHLKDELKPLSSRYDLKYWPSLAEIVRVIGQDADIAGTNATDPLTRAATTGSRGSRADFFKALFELIRENDTASHGHIPRGFRLSDSTLASLANCALDLGPDDLVDAAYVKRLRQRLRDERQN</sequence>
<evidence type="ECO:0000256" key="1">
    <source>
        <dbReference type="SAM" id="Coils"/>
    </source>
</evidence>
<dbReference type="KEGG" id="ssan:NX02_10040"/>
<dbReference type="PATRIC" id="fig|1123269.5.peg.1951"/>
<evidence type="ECO:0000313" key="3">
    <source>
        <dbReference type="Proteomes" id="UP000018851"/>
    </source>
</evidence>
<feature type="coiled-coil region" evidence="1">
    <location>
        <begin position="84"/>
        <end position="114"/>
    </location>
</feature>
<dbReference type="eggNOG" id="ENOG502Z8KY">
    <property type="taxonomic scope" value="Bacteria"/>
</dbReference>
<protein>
    <submittedName>
        <fullName evidence="2">Uncharacterized protein</fullName>
    </submittedName>
</protein>
<gene>
    <name evidence="2" type="ORF">NX02_10040</name>
</gene>
<dbReference type="STRING" id="1123269.NX02_10040"/>
<keyword evidence="3" id="KW-1185">Reference proteome</keyword>
<keyword evidence="1" id="KW-0175">Coiled coil</keyword>
<dbReference type="Proteomes" id="UP000018851">
    <property type="component" value="Chromosome"/>
</dbReference>
<proteinExistence type="predicted"/>
<reference evidence="2 3" key="1">
    <citation type="submission" date="2013-07" db="EMBL/GenBank/DDBJ databases">
        <title>Completed genome of Sphingomonas sanxanigenens NX02.</title>
        <authorList>
            <person name="Ma T."/>
            <person name="Huang H."/>
            <person name="Wu M."/>
            <person name="Li X."/>
            <person name="Li G."/>
        </authorList>
    </citation>
    <scope>NUCLEOTIDE SEQUENCE [LARGE SCALE GENOMIC DNA]</scope>
    <source>
        <strain evidence="2 3">NX02</strain>
    </source>
</reference>
<name>W0ABN0_9SPHN</name>
<organism evidence="2 3">
    <name type="scientific">Sphingomonas sanxanigenens DSM 19645 = NX02</name>
    <dbReference type="NCBI Taxonomy" id="1123269"/>
    <lineage>
        <taxon>Bacteria</taxon>
        <taxon>Pseudomonadati</taxon>
        <taxon>Pseudomonadota</taxon>
        <taxon>Alphaproteobacteria</taxon>
        <taxon>Sphingomonadales</taxon>
        <taxon>Sphingomonadaceae</taxon>
        <taxon>Sphingomonas</taxon>
    </lineage>
</organism>
<dbReference type="EMBL" id="CP006644">
    <property type="protein sequence ID" value="AHE53728.1"/>
    <property type="molecule type" value="Genomic_DNA"/>
</dbReference>
<accession>W0ABN0</accession>
<dbReference type="OrthoDB" id="7593213at2"/>